<dbReference type="OrthoDB" id="10263226at2759"/>
<sequence>MARQTKFQSCETARNYCFYSLYLQAPTSFTQGARKKRDILPNDEVAMDIEDSESIHPPTHPEEHPPELVPRAAGMDEDVHGMVDDLANSLCCDLGTICHARVNLEQANSKPAIPGLSSSVSQENVDHAKTSAALSCLVSKMNFNTMQVVVEQFNLGFIVARWQKCKEREGLDH</sequence>
<organism evidence="1 2">
    <name type="scientific">Rhizopogon vinicolor AM-OR11-026</name>
    <dbReference type="NCBI Taxonomy" id="1314800"/>
    <lineage>
        <taxon>Eukaryota</taxon>
        <taxon>Fungi</taxon>
        <taxon>Dikarya</taxon>
        <taxon>Basidiomycota</taxon>
        <taxon>Agaricomycotina</taxon>
        <taxon>Agaricomycetes</taxon>
        <taxon>Agaricomycetidae</taxon>
        <taxon>Boletales</taxon>
        <taxon>Suillineae</taxon>
        <taxon>Rhizopogonaceae</taxon>
        <taxon>Rhizopogon</taxon>
    </lineage>
</organism>
<gene>
    <name evidence="1" type="ORF">K503DRAFT_191489</name>
</gene>
<dbReference type="AlphaFoldDB" id="A0A1B7MZD6"/>
<evidence type="ECO:0000313" key="2">
    <source>
        <dbReference type="Proteomes" id="UP000092154"/>
    </source>
</evidence>
<proteinExistence type="predicted"/>
<name>A0A1B7MZD6_9AGAM</name>
<dbReference type="EMBL" id="KV448320">
    <property type="protein sequence ID" value="OAX37969.1"/>
    <property type="molecule type" value="Genomic_DNA"/>
</dbReference>
<protein>
    <submittedName>
        <fullName evidence="1">Uncharacterized protein</fullName>
    </submittedName>
</protein>
<dbReference type="STRING" id="1314800.A0A1B7MZD6"/>
<keyword evidence="2" id="KW-1185">Reference proteome</keyword>
<dbReference type="Proteomes" id="UP000092154">
    <property type="component" value="Unassembled WGS sequence"/>
</dbReference>
<evidence type="ECO:0000313" key="1">
    <source>
        <dbReference type="EMBL" id="OAX37969.1"/>
    </source>
</evidence>
<reference evidence="1 2" key="1">
    <citation type="submission" date="2016-06" db="EMBL/GenBank/DDBJ databases">
        <title>Comparative genomics of the ectomycorrhizal sister species Rhizopogon vinicolor and Rhizopogon vesiculosus (Basidiomycota: Boletales) reveals a divergence of the mating type B locus.</title>
        <authorList>
            <consortium name="DOE Joint Genome Institute"/>
            <person name="Mujic A.B."/>
            <person name="Kuo A."/>
            <person name="Tritt A."/>
            <person name="Lipzen A."/>
            <person name="Chen C."/>
            <person name="Johnson J."/>
            <person name="Sharma A."/>
            <person name="Barry K."/>
            <person name="Grigoriev I.V."/>
            <person name="Spatafora J.W."/>
        </authorList>
    </citation>
    <scope>NUCLEOTIDE SEQUENCE [LARGE SCALE GENOMIC DNA]</scope>
    <source>
        <strain evidence="1 2">AM-OR11-026</strain>
    </source>
</reference>
<dbReference type="InParanoid" id="A0A1B7MZD6"/>
<accession>A0A1B7MZD6</accession>